<dbReference type="InterPro" id="IPR008928">
    <property type="entry name" value="6-hairpin_glycosidase_sf"/>
</dbReference>
<dbReference type="Gene3D" id="1.50.10.10">
    <property type="match status" value="1"/>
</dbReference>
<dbReference type="EC" id="3.2.1.4" evidence="7"/>
<dbReference type="Pfam" id="PF02927">
    <property type="entry name" value="CelD_N"/>
    <property type="match status" value="1"/>
</dbReference>
<evidence type="ECO:0000259" key="11">
    <source>
        <dbReference type="Pfam" id="PF02927"/>
    </source>
</evidence>
<feature type="domain" description="Cellulase Ig-like" evidence="11">
    <location>
        <begin position="193"/>
        <end position="274"/>
    </location>
</feature>
<dbReference type="Proteomes" id="UP001320119">
    <property type="component" value="Chromosome"/>
</dbReference>
<dbReference type="InterPro" id="IPR014756">
    <property type="entry name" value="Ig_E-set"/>
</dbReference>
<dbReference type="RefSeq" id="WP_236986812.1">
    <property type="nucleotide sequence ID" value="NZ_AP023086.1"/>
</dbReference>
<dbReference type="Pfam" id="PF02018">
    <property type="entry name" value="CBM_4_9"/>
    <property type="match status" value="1"/>
</dbReference>
<dbReference type="CDD" id="cd02850">
    <property type="entry name" value="E_set_Cellulase_N"/>
    <property type="match status" value="1"/>
</dbReference>
<proteinExistence type="inferred from homology"/>
<gene>
    <name evidence="12" type="ORF">MARGE09_P1541</name>
</gene>
<keyword evidence="13" id="KW-1185">Reference proteome</keyword>
<evidence type="ECO:0000256" key="6">
    <source>
        <dbReference type="PROSITE-ProRule" id="PRU10060"/>
    </source>
</evidence>
<dbReference type="InterPro" id="IPR008979">
    <property type="entry name" value="Galactose-bd-like_sf"/>
</dbReference>
<dbReference type="Gene3D" id="2.60.120.260">
    <property type="entry name" value="Galactose-binding domain-like"/>
    <property type="match status" value="1"/>
</dbReference>
<evidence type="ECO:0000313" key="12">
    <source>
        <dbReference type="EMBL" id="BCD97340.1"/>
    </source>
</evidence>
<dbReference type="GO" id="GO:0030245">
    <property type="term" value="P:cellulose catabolic process"/>
    <property type="evidence" value="ECO:0007669"/>
    <property type="project" value="UniProtKB-KW"/>
</dbReference>
<keyword evidence="2 6" id="KW-0378">Hydrolase</keyword>
<dbReference type="InterPro" id="IPR004197">
    <property type="entry name" value="Cellulase_Ig-like"/>
</dbReference>
<dbReference type="SUPFAM" id="SSF48208">
    <property type="entry name" value="Six-hairpin glycosidases"/>
    <property type="match status" value="1"/>
</dbReference>
<feature type="active site" evidence="6">
    <location>
        <position position="755"/>
    </location>
</feature>
<evidence type="ECO:0000256" key="1">
    <source>
        <dbReference type="ARBA" id="ARBA00007072"/>
    </source>
</evidence>
<dbReference type="SUPFAM" id="SSF49785">
    <property type="entry name" value="Galactose-binding domain-like"/>
    <property type="match status" value="1"/>
</dbReference>
<feature type="domain" description="Glycoside hydrolase family 9" evidence="9">
    <location>
        <begin position="292"/>
        <end position="777"/>
    </location>
</feature>
<keyword evidence="7" id="KW-0136">Cellulose degradation</keyword>
<dbReference type="InterPro" id="IPR001701">
    <property type="entry name" value="Glyco_hydro_9"/>
</dbReference>
<evidence type="ECO:0000256" key="8">
    <source>
        <dbReference type="SAM" id="MobiDB-lite"/>
    </source>
</evidence>
<reference evidence="12 13" key="1">
    <citation type="journal article" date="2022" name="IScience">
        <title>An ultrasensitive nanofiber-based assay for enzymatic hydrolysis and deep-sea microbial degradation of cellulose.</title>
        <authorList>
            <person name="Tsudome M."/>
            <person name="Tachioka M."/>
            <person name="Miyazaki M."/>
            <person name="Uchimura K."/>
            <person name="Tsuda M."/>
            <person name="Takaki Y."/>
            <person name="Deguchi S."/>
        </authorList>
    </citation>
    <scope>NUCLEOTIDE SEQUENCE [LARGE SCALE GENOMIC DNA]</scope>
    <source>
        <strain evidence="12 13">GE09</strain>
    </source>
</reference>
<comment type="similarity">
    <text evidence="1 6 7">Belongs to the glycosyl hydrolase 9 (cellulase E) family.</text>
</comment>
<feature type="chain" id="PRO_5042668418" description="Endoglucanase" evidence="7">
    <location>
        <begin position="27"/>
        <end position="845"/>
    </location>
</feature>
<dbReference type="Pfam" id="PF00759">
    <property type="entry name" value="Glyco_hydro_9"/>
    <property type="match status" value="1"/>
</dbReference>
<accession>A0AAN1WGY0</accession>
<evidence type="ECO:0000256" key="4">
    <source>
        <dbReference type="ARBA" id="ARBA00023295"/>
    </source>
</evidence>
<name>A0AAN1WGY0_9GAMM</name>
<evidence type="ECO:0000256" key="7">
    <source>
        <dbReference type="RuleBase" id="RU361166"/>
    </source>
</evidence>
<sequence length="845" mass="90353">MKNKHIFNAITKSLCALPIIALPAYGANIINNGSFDDGALSWEEPGWWGEPAGSGVFDIDAQGRACLTVIDEGGNTWGAQLRQGGLSFTTGNEYTLSFTAWTSAPATIDAGTSIETPCCTTIFEEVALVIDAPLDGAGFTYSNTFTATADNNAAYFRFMLGGGNVPAGETICFDDIAIEDPNYVEPVVLPVAAQVQASQHGYLPSFTKRATYVVPGDSADLSSPRPWALMSGDTQIATGETIDQGFDQASGQVIHSIDFSDISQTGSNYTIVVTEGDMVVVSYPFDIAYDLYDDMKKEALAYFYHNRSGSPILEDVVTAEFAREAGHQEDMMVPSFECLTMPDMANVTATLESFDETALHCRTGVNGWGGWYDAGDHGKYVVNGGISVWTLMNQYERAISLGLNAAEFGDGSLMLPEAEGNNGIPDILDEARYQMEWMLKMQIPEGEAQAGMVHHKLADITWSGLPLRPALASQDRFLFPVTTAATLNLAATAAQCSRVFRPFDIDFAERCLSAAKNAYTAAQANPAIRTINWSIGSGGYGDGNTTDEFYWASAELYAATGDASYKANMVDSNFHLTVNGDADDFTTQSLMSWGSTHFLGTISLAVAGIEDEALNAQVKAVIVAAADTFVAETEKGYGLPIAGTSVGWGSNSLVVNNMIGLGLANDFTCDTKYVDAMQVNMSYLMGRNPLAQSYITGYGEKATSQPHHRFWANVLDDTFPSVPSGVLAGGPNPALQDPVSAAAVSGCAPLKCYVDDIQGWSTNEITINWNAPLAWVVAYLDEAADSSAPQGQQLASCPLPAAKSTNTPPPHQASKRKSGGASIWFGLILLLLIPSRLRKGMNIKP</sequence>
<dbReference type="InterPro" id="IPR012341">
    <property type="entry name" value="6hp_glycosidase-like_sf"/>
</dbReference>
<keyword evidence="7" id="KW-0732">Signal</keyword>
<evidence type="ECO:0000256" key="2">
    <source>
        <dbReference type="ARBA" id="ARBA00022801"/>
    </source>
</evidence>
<dbReference type="KEGG" id="marq:MARGE09_P1541"/>
<feature type="region of interest" description="Disordered" evidence="8">
    <location>
        <begin position="790"/>
        <end position="817"/>
    </location>
</feature>
<feature type="domain" description="CBM-cenC" evidence="10">
    <location>
        <begin position="27"/>
        <end position="161"/>
    </location>
</feature>
<evidence type="ECO:0000256" key="3">
    <source>
        <dbReference type="ARBA" id="ARBA00023277"/>
    </source>
</evidence>
<dbReference type="InterPro" id="IPR003305">
    <property type="entry name" value="CenC_carb-bd"/>
</dbReference>
<feature type="signal peptide" evidence="7">
    <location>
        <begin position="1"/>
        <end position="26"/>
    </location>
</feature>
<dbReference type="InterPro" id="IPR033126">
    <property type="entry name" value="Glyco_hydro_9_Asp/Glu_AS"/>
</dbReference>
<dbReference type="SUPFAM" id="SSF81296">
    <property type="entry name" value="E set domains"/>
    <property type="match status" value="1"/>
</dbReference>
<evidence type="ECO:0000259" key="10">
    <source>
        <dbReference type="Pfam" id="PF02018"/>
    </source>
</evidence>
<evidence type="ECO:0000256" key="5">
    <source>
        <dbReference type="ARBA" id="ARBA00023326"/>
    </source>
</evidence>
<keyword evidence="4 6" id="KW-0326">Glycosidase</keyword>
<keyword evidence="3 6" id="KW-0119">Carbohydrate metabolism</keyword>
<dbReference type="PANTHER" id="PTHR22298">
    <property type="entry name" value="ENDO-1,4-BETA-GLUCANASE"/>
    <property type="match status" value="1"/>
</dbReference>
<dbReference type="Gene3D" id="2.60.40.10">
    <property type="entry name" value="Immunoglobulins"/>
    <property type="match status" value="1"/>
</dbReference>
<organism evidence="12 13">
    <name type="scientific">Marinagarivorans cellulosilyticus</name>
    <dbReference type="NCBI Taxonomy" id="2721545"/>
    <lineage>
        <taxon>Bacteria</taxon>
        <taxon>Pseudomonadati</taxon>
        <taxon>Pseudomonadota</taxon>
        <taxon>Gammaproteobacteria</taxon>
        <taxon>Cellvibrionales</taxon>
        <taxon>Cellvibrionaceae</taxon>
        <taxon>Marinagarivorans</taxon>
    </lineage>
</organism>
<dbReference type="PROSITE" id="PS00698">
    <property type="entry name" value="GH9_3"/>
    <property type="match status" value="1"/>
</dbReference>
<evidence type="ECO:0000259" key="9">
    <source>
        <dbReference type="Pfam" id="PF00759"/>
    </source>
</evidence>
<feature type="active site" evidence="6">
    <location>
        <position position="764"/>
    </location>
</feature>
<evidence type="ECO:0000313" key="13">
    <source>
        <dbReference type="Proteomes" id="UP001320119"/>
    </source>
</evidence>
<comment type="catalytic activity">
    <reaction evidence="7">
        <text>Endohydrolysis of (1-&gt;4)-beta-D-glucosidic linkages in cellulose, lichenin and cereal beta-D-glucans.</text>
        <dbReference type="EC" id="3.2.1.4"/>
    </reaction>
</comment>
<dbReference type="InterPro" id="IPR013783">
    <property type="entry name" value="Ig-like_fold"/>
</dbReference>
<keyword evidence="5 6" id="KW-0624">Polysaccharide degradation</keyword>
<dbReference type="GO" id="GO:0008810">
    <property type="term" value="F:cellulase activity"/>
    <property type="evidence" value="ECO:0007669"/>
    <property type="project" value="UniProtKB-EC"/>
</dbReference>
<dbReference type="EMBL" id="AP023086">
    <property type="protein sequence ID" value="BCD97340.1"/>
    <property type="molecule type" value="Genomic_DNA"/>
</dbReference>
<protein>
    <recommendedName>
        <fullName evidence="7">Endoglucanase</fullName>
        <ecNumber evidence="7">3.2.1.4</ecNumber>
    </recommendedName>
</protein>
<dbReference type="AlphaFoldDB" id="A0AAN1WGY0"/>